<evidence type="ECO:0000313" key="1">
    <source>
        <dbReference type="EMBL" id="KAB1143222.1"/>
    </source>
</evidence>
<dbReference type="RefSeq" id="WP_150951625.1">
    <property type="nucleotide sequence ID" value="NZ_VZRB01000020.1"/>
</dbReference>
<gene>
    <name evidence="1" type="ORF">F7R91_25790</name>
</gene>
<proteinExistence type="predicted"/>
<evidence type="ECO:0000313" key="2">
    <source>
        <dbReference type="Proteomes" id="UP000442707"/>
    </source>
</evidence>
<dbReference type="Proteomes" id="UP000442707">
    <property type="component" value="Unassembled WGS sequence"/>
</dbReference>
<organism evidence="1 2">
    <name type="scientific">Streptomyces luteolifulvus</name>
    <dbReference type="NCBI Taxonomy" id="2615112"/>
    <lineage>
        <taxon>Bacteria</taxon>
        <taxon>Bacillati</taxon>
        <taxon>Actinomycetota</taxon>
        <taxon>Actinomycetes</taxon>
        <taxon>Kitasatosporales</taxon>
        <taxon>Streptomycetaceae</taxon>
        <taxon>Streptomyces</taxon>
    </lineage>
</organism>
<name>A0A6H9UW76_9ACTN</name>
<keyword evidence="2" id="KW-1185">Reference proteome</keyword>
<protein>
    <submittedName>
        <fullName evidence="1">Uncharacterized protein</fullName>
    </submittedName>
</protein>
<accession>A0A6H9UW76</accession>
<comment type="caution">
    <text evidence="1">The sequence shown here is derived from an EMBL/GenBank/DDBJ whole genome shotgun (WGS) entry which is preliminary data.</text>
</comment>
<dbReference type="EMBL" id="VZRB01000020">
    <property type="protein sequence ID" value="KAB1143222.1"/>
    <property type="molecule type" value="Genomic_DNA"/>
</dbReference>
<dbReference type="AlphaFoldDB" id="A0A6H9UW76"/>
<reference evidence="1 2" key="1">
    <citation type="submission" date="2019-09" db="EMBL/GenBank/DDBJ databases">
        <title>Screening of Novel Bioactive Compounds from Soil-Associated.</title>
        <authorList>
            <person name="Zhao S."/>
        </authorList>
    </citation>
    <scope>NUCLEOTIDE SEQUENCE [LARGE SCALE GENOMIC DNA]</scope>
    <source>
        <strain evidence="1 2">HIT-DPA4</strain>
    </source>
</reference>
<sequence length="77" mass="8300">MTYRFVARAAGAQIDLEDDCFIEAGIAEEEDGDGFIMLFQCRAGEPDEQDVSLGLDTPCVGQSTAARRDGGLELLTK</sequence>